<keyword evidence="5" id="KW-0805">Transcription regulation</keyword>
<dbReference type="EMBL" id="SGPL01000265">
    <property type="protein sequence ID" value="THH14598.1"/>
    <property type="molecule type" value="Genomic_DNA"/>
</dbReference>
<dbReference type="InterPro" id="IPR000433">
    <property type="entry name" value="Znf_ZZ"/>
</dbReference>
<dbReference type="OrthoDB" id="270417at2759"/>
<keyword evidence="13" id="KW-1185">Reference proteome</keyword>
<dbReference type="GO" id="GO:0006338">
    <property type="term" value="P:chromatin remodeling"/>
    <property type="evidence" value="ECO:0007669"/>
    <property type="project" value="TreeGrafter"/>
</dbReference>
<evidence type="ECO:0000259" key="11">
    <source>
        <dbReference type="PROSITE" id="PS51293"/>
    </source>
</evidence>
<feature type="domain" description="Myb-like" evidence="9">
    <location>
        <begin position="90"/>
        <end position="133"/>
    </location>
</feature>
<feature type="region of interest" description="Disordered" evidence="8">
    <location>
        <begin position="265"/>
        <end position="309"/>
    </location>
</feature>
<keyword evidence="3" id="KW-0863">Zinc-finger</keyword>
<feature type="region of interest" description="Disordered" evidence="8">
    <location>
        <begin position="446"/>
        <end position="494"/>
    </location>
</feature>
<dbReference type="PROSITE" id="PS51293">
    <property type="entry name" value="SANT"/>
    <property type="match status" value="1"/>
</dbReference>
<evidence type="ECO:0000313" key="13">
    <source>
        <dbReference type="Proteomes" id="UP000310158"/>
    </source>
</evidence>
<evidence type="ECO:0008006" key="14">
    <source>
        <dbReference type="Google" id="ProtNLM"/>
    </source>
</evidence>
<feature type="compositionally biased region" description="Low complexity" evidence="8">
    <location>
        <begin position="588"/>
        <end position="647"/>
    </location>
</feature>
<keyword evidence="4" id="KW-0862">Zinc</keyword>
<dbReference type="InterPro" id="IPR043145">
    <property type="entry name" value="Znf_ZZ_sf"/>
</dbReference>
<feature type="compositionally biased region" description="Basic and acidic residues" evidence="8">
    <location>
        <begin position="278"/>
        <end position="291"/>
    </location>
</feature>
<dbReference type="FunFam" id="1.10.10.10:FF:000087">
    <property type="entry name" value="Transcriptional adapter 2"/>
    <property type="match status" value="1"/>
</dbReference>
<dbReference type="InterPro" id="IPR055141">
    <property type="entry name" value="TADA2A_B-like_dom"/>
</dbReference>
<dbReference type="GO" id="GO:0003713">
    <property type="term" value="F:transcription coactivator activity"/>
    <property type="evidence" value="ECO:0007669"/>
    <property type="project" value="TreeGrafter"/>
</dbReference>
<dbReference type="CDD" id="cd00167">
    <property type="entry name" value="SANT"/>
    <property type="match status" value="1"/>
</dbReference>
<protein>
    <recommendedName>
        <fullName evidence="14">Transcriptional adapter 2</fullName>
    </recommendedName>
</protein>
<dbReference type="GO" id="GO:0003682">
    <property type="term" value="F:chromatin binding"/>
    <property type="evidence" value="ECO:0007669"/>
    <property type="project" value="TreeGrafter"/>
</dbReference>
<evidence type="ECO:0000256" key="4">
    <source>
        <dbReference type="ARBA" id="ARBA00022833"/>
    </source>
</evidence>
<dbReference type="Proteomes" id="UP000310158">
    <property type="component" value="Unassembled WGS sequence"/>
</dbReference>
<organism evidence="12 13">
    <name type="scientific">Bondarzewia mesenterica</name>
    <dbReference type="NCBI Taxonomy" id="1095465"/>
    <lineage>
        <taxon>Eukaryota</taxon>
        <taxon>Fungi</taxon>
        <taxon>Dikarya</taxon>
        <taxon>Basidiomycota</taxon>
        <taxon>Agaricomycotina</taxon>
        <taxon>Agaricomycetes</taxon>
        <taxon>Russulales</taxon>
        <taxon>Bondarzewiaceae</taxon>
        <taxon>Bondarzewia</taxon>
    </lineage>
</organism>
<dbReference type="SUPFAM" id="SSF46689">
    <property type="entry name" value="Homeodomain-like"/>
    <property type="match status" value="2"/>
</dbReference>
<dbReference type="Pfam" id="PF22941">
    <property type="entry name" value="TADA2A-like_3rd"/>
    <property type="match status" value="2"/>
</dbReference>
<evidence type="ECO:0000259" key="10">
    <source>
        <dbReference type="PROSITE" id="PS50934"/>
    </source>
</evidence>
<evidence type="ECO:0000256" key="3">
    <source>
        <dbReference type="ARBA" id="ARBA00022771"/>
    </source>
</evidence>
<keyword evidence="7" id="KW-0539">Nucleus</keyword>
<name>A0A4S4LSD4_9AGAM</name>
<evidence type="ECO:0000256" key="7">
    <source>
        <dbReference type="ARBA" id="ARBA00023242"/>
    </source>
</evidence>
<dbReference type="GO" id="GO:0070461">
    <property type="term" value="C:SAGA-type complex"/>
    <property type="evidence" value="ECO:0007669"/>
    <property type="project" value="TreeGrafter"/>
</dbReference>
<dbReference type="InterPro" id="IPR007526">
    <property type="entry name" value="SWIRM"/>
</dbReference>
<dbReference type="Gene3D" id="1.10.10.60">
    <property type="entry name" value="Homeodomain-like"/>
    <property type="match status" value="1"/>
</dbReference>
<dbReference type="Pfam" id="PF25299">
    <property type="entry name" value="ZZ_ADA2"/>
    <property type="match status" value="1"/>
</dbReference>
<dbReference type="PROSITE" id="PS50934">
    <property type="entry name" value="SWIRM"/>
    <property type="match status" value="1"/>
</dbReference>
<dbReference type="SUPFAM" id="SSF57850">
    <property type="entry name" value="RING/U-box"/>
    <property type="match status" value="1"/>
</dbReference>
<proteinExistence type="predicted"/>
<evidence type="ECO:0000256" key="8">
    <source>
        <dbReference type="SAM" id="MobiDB-lite"/>
    </source>
</evidence>
<sequence>MTVTHRKRQHQPDEIAAVNEPGFQIECDGCYSDLTHSIRIKCADAVCEPGDGVDICPACFCKGKEFGKHKRGHAYRVVELHSYPVFSEDWGADEELLLIEGISLQGLGNWQAIAEHVGTRTKEEVEQHYKSVYVDSPDWPLPRMGVEFNVDPSEFQERKRRRISSMTTAPPPPKVAPTSAPGVHEIATFLPGRLEFEHEVDNDAEDLVKDLEFGICLDWGGETIMEDESDADFKARAKWEEEKKDRERDVSHAIPNGMVNGAINGKSVYGFHGTNGTNKKDPPSRSDDRSTDNGTVDEEVEENMPPIPFETDDSIAFKLTLLEMYTQRVEKRHEAKTIMFNRGLLEYKKMQAADKKRPKEEKDIVHRLRPFARLQTAEDYEAFCSDILYEAMLRKRITELQQYRRLGLTTAADIKKWEEDTYKRSQAKANMARDYFSSERLQQLRANGGRQSQGPDARRASVVDSEGRRSHEREATPKVGSGTGPPGRKPPLIPLTAAPLNLANSPCLHLLTPAEQTLCSTLRILPKPYLVIKETLVREYARRGGKLRRREARDLVKIDVNKTSRVWDFLVQAGYLRINDLNANTTTAAQDNSNGNANAAGPSTMPSTSTSASQSATSPIKTGTAISSPAPNASMSSQSSIPQSGSQFSLASMTFPNALSQGFSWPPR</sequence>
<dbReference type="Pfam" id="PF00249">
    <property type="entry name" value="Myb_DNA-binding"/>
    <property type="match status" value="1"/>
</dbReference>
<dbReference type="PANTHER" id="PTHR12374:SF20">
    <property type="entry name" value="TRANSCRIPTIONAL ADAPTER 2-ALPHA"/>
    <property type="match status" value="1"/>
</dbReference>
<dbReference type="SMART" id="SM00717">
    <property type="entry name" value="SANT"/>
    <property type="match status" value="1"/>
</dbReference>
<evidence type="ECO:0000259" key="9">
    <source>
        <dbReference type="PROSITE" id="PS50090"/>
    </source>
</evidence>
<dbReference type="AlphaFoldDB" id="A0A4S4LSD4"/>
<keyword evidence="6" id="KW-0804">Transcription</keyword>
<dbReference type="CDD" id="cd02335">
    <property type="entry name" value="ZZ_ADA2"/>
    <property type="match status" value="1"/>
</dbReference>
<dbReference type="GO" id="GO:0008270">
    <property type="term" value="F:zinc ion binding"/>
    <property type="evidence" value="ECO:0007669"/>
    <property type="project" value="UniProtKB-KW"/>
</dbReference>
<gene>
    <name evidence="12" type="ORF">EW146_g5763</name>
</gene>
<dbReference type="InterPro" id="IPR036388">
    <property type="entry name" value="WH-like_DNA-bd_sf"/>
</dbReference>
<feature type="region of interest" description="Disordered" evidence="8">
    <location>
        <begin position="161"/>
        <end position="180"/>
    </location>
</feature>
<dbReference type="GO" id="GO:0005634">
    <property type="term" value="C:nucleus"/>
    <property type="evidence" value="ECO:0007669"/>
    <property type="project" value="UniProtKB-SubCell"/>
</dbReference>
<evidence type="ECO:0000256" key="2">
    <source>
        <dbReference type="ARBA" id="ARBA00022723"/>
    </source>
</evidence>
<feature type="domain" description="SWIRM" evidence="10">
    <location>
        <begin position="491"/>
        <end position="587"/>
    </location>
</feature>
<dbReference type="PANTHER" id="PTHR12374">
    <property type="entry name" value="TRANSCRIPTIONAL ADAPTOR 2 ADA2 -RELATED"/>
    <property type="match status" value="1"/>
</dbReference>
<dbReference type="InterPro" id="IPR009057">
    <property type="entry name" value="Homeodomain-like_sf"/>
</dbReference>
<evidence type="ECO:0000256" key="1">
    <source>
        <dbReference type="ARBA" id="ARBA00004123"/>
    </source>
</evidence>
<comment type="caution">
    <text evidence="12">The sequence shown here is derived from an EMBL/GenBank/DDBJ whole genome shotgun (WGS) entry which is preliminary data.</text>
</comment>
<dbReference type="PROSITE" id="PS50090">
    <property type="entry name" value="MYB_LIKE"/>
    <property type="match status" value="1"/>
</dbReference>
<dbReference type="InterPro" id="IPR041983">
    <property type="entry name" value="ADA2-like_ZZ"/>
</dbReference>
<dbReference type="Gene3D" id="1.10.10.10">
    <property type="entry name" value="Winged helix-like DNA-binding domain superfamily/Winged helix DNA-binding domain"/>
    <property type="match status" value="1"/>
</dbReference>
<dbReference type="InterPro" id="IPR001005">
    <property type="entry name" value="SANT/Myb"/>
</dbReference>
<comment type="subcellular location">
    <subcellularLocation>
        <location evidence="1">Nucleus</location>
    </subcellularLocation>
</comment>
<feature type="region of interest" description="Disordered" evidence="8">
    <location>
        <begin position="587"/>
        <end position="647"/>
    </location>
</feature>
<accession>A0A4S4LSD4</accession>
<keyword evidence="2" id="KW-0479">Metal-binding</keyword>
<evidence type="ECO:0000313" key="12">
    <source>
        <dbReference type="EMBL" id="THH14598.1"/>
    </source>
</evidence>
<feature type="domain" description="SANT" evidence="11">
    <location>
        <begin position="85"/>
        <end position="137"/>
    </location>
</feature>
<evidence type="ECO:0000256" key="6">
    <source>
        <dbReference type="ARBA" id="ARBA00023163"/>
    </source>
</evidence>
<reference evidence="12 13" key="1">
    <citation type="submission" date="2019-02" db="EMBL/GenBank/DDBJ databases">
        <title>Genome sequencing of the rare red list fungi Bondarzewia mesenterica.</title>
        <authorList>
            <person name="Buettner E."/>
            <person name="Kellner H."/>
        </authorList>
    </citation>
    <scope>NUCLEOTIDE SEQUENCE [LARGE SCALE GENOMIC DNA]</scope>
    <source>
        <strain evidence="12 13">DSM 108281</strain>
    </source>
</reference>
<dbReference type="Pfam" id="PF04433">
    <property type="entry name" value="SWIRM"/>
    <property type="match status" value="1"/>
</dbReference>
<dbReference type="GO" id="GO:0006357">
    <property type="term" value="P:regulation of transcription by RNA polymerase II"/>
    <property type="evidence" value="ECO:0007669"/>
    <property type="project" value="TreeGrafter"/>
</dbReference>
<dbReference type="FunFam" id="1.10.10.60:FF:000115">
    <property type="entry name" value="Transcriptional adapter 2"/>
    <property type="match status" value="1"/>
</dbReference>
<dbReference type="InterPro" id="IPR017884">
    <property type="entry name" value="SANT_dom"/>
</dbReference>
<evidence type="ECO:0000256" key="5">
    <source>
        <dbReference type="ARBA" id="ARBA00023015"/>
    </source>
</evidence>
<feature type="compositionally biased region" description="Basic and acidic residues" evidence="8">
    <location>
        <begin position="456"/>
        <end position="476"/>
    </location>
</feature>
<dbReference type="Gene3D" id="3.30.60.90">
    <property type="match status" value="1"/>
</dbReference>